<organism evidence="2 3">
    <name type="scientific">Chryseobacterium oncorhynchi</name>
    <dbReference type="NCBI Taxonomy" id="741074"/>
    <lineage>
        <taxon>Bacteria</taxon>
        <taxon>Pseudomonadati</taxon>
        <taxon>Bacteroidota</taxon>
        <taxon>Flavobacteriia</taxon>
        <taxon>Flavobacteriales</taxon>
        <taxon>Weeksellaceae</taxon>
        <taxon>Chryseobacterium group</taxon>
        <taxon>Chryseobacterium</taxon>
    </lineage>
</organism>
<gene>
    <name evidence="2" type="ORF">C1638_021165</name>
</gene>
<keyword evidence="1" id="KW-0472">Membrane</keyword>
<dbReference type="RefSeq" id="WP_109623923.1">
    <property type="nucleotide sequence ID" value="NZ_PPEI02000010.1"/>
</dbReference>
<proteinExistence type="predicted"/>
<name>A0A316WES8_9FLAO</name>
<feature type="transmembrane region" description="Helical" evidence="1">
    <location>
        <begin position="20"/>
        <end position="38"/>
    </location>
</feature>
<keyword evidence="1" id="KW-1133">Transmembrane helix</keyword>
<reference evidence="2" key="1">
    <citation type="submission" date="2018-04" db="EMBL/GenBank/DDBJ databases">
        <title>Draft Genome Sequences of Chryseobacterium lactis NCTC11390T isolated from milk, Chryseobacterium oncorhynchi 701B-08T from rainbow trout, and Chryseobacterium viscerum 687B-08T from diseased fish.</title>
        <authorList>
            <person name="Jeong J.-J."/>
            <person name="Lee Y.J."/>
            <person name="Pathiraja D."/>
            <person name="Park B."/>
            <person name="Choi I.-G."/>
            <person name="Kim K.D."/>
        </authorList>
    </citation>
    <scope>NUCLEOTIDE SEQUENCE [LARGE SCALE GENOMIC DNA]</scope>
    <source>
        <strain evidence="2">701B-08</strain>
    </source>
</reference>
<keyword evidence="3" id="KW-1185">Reference proteome</keyword>
<accession>A0A316WES8</accession>
<comment type="caution">
    <text evidence="2">The sequence shown here is derived from an EMBL/GenBank/DDBJ whole genome shotgun (WGS) entry which is preliminary data.</text>
</comment>
<dbReference type="Proteomes" id="UP000236182">
    <property type="component" value="Unassembled WGS sequence"/>
</dbReference>
<sequence length="166" mass="18495">MDILKISTEWARAELFSAKIVGLLSLIVLLTAVGFALWGKTVMAKAFIIPMIVAGLFLLAVGIGLYAANKPRIEQFKTEYNTDANSFVQKEIARTIKSQGEFQTVFKVLPAIIIVAVILLMLFPAANWRAITLTIIITSAFLMLIDSNTEARNTNYREQLLKFKKV</sequence>
<evidence type="ECO:0000256" key="1">
    <source>
        <dbReference type="SAM" id="Phobius"/>
    </source>
</evidence>
<feature type="transmembrane region" description="Helical" evidence="1">
    <location>
        <begin position="104"/>
        <end position="122"/>
    </location>
</feature>
<dbReference type="EMBL" id="PPEI02000010">
    <property type="protein sequence ID" value="PWN59599.1"/>
    <property type="molecule type" value="Genomic_DNA"/>
</dbReference>
<keyword evidence="1" id="KW-0812">Transmembrane</keyword>
<dbReference type="OrthoDB" id="7868084at2"/>
<evidence type="ECO:0000313" key="2">
    <source>
        <dbReference type="EMBL" id="PWN59599.1"/>
    </source>
</evidence>
<feature type="transmembrane region" description="Helical" evidence="1">
    <location>
        <begin position="128"/>
        <end position="145"/>
    </location>
</feature>
<dbReference type="AlphaFoldDB" id="A0A316WES8"/>
<feature type="transmembrane region" description="Helical" evidence="1">
    <location>
        <begin position="44"/>
        <end position="68"/>
    </location>
</feature>
<evidence type="ECO:0000313" key="3">
    <source>
        <dbReference type="Proteomes" id="UP000236182"/>
    </source>
</evidence>
<protein>
    <submittedName>
        <fullName evidence="2">Uncharacterized protein</fullName>
    </submittedName>
</protein>